<dbReference type="SUPFAM" id="SSF49764">
    <property type="entry name" value="HSP20-like chaperones"/>
    <property type="match status" value="1"/>
</dbReference>
<name>A0A162ADR7_DAUCS</name>
<dbReference type="InterPro" id="IPR008978">
    <property type="entry name" value="HSP20-like_chaperone"/>
</dbReference>
<sequence length="303" mass="33877">MRMEDTEVSRRRVSMIAAHFAANDDVSAMATHVLPVNCSGSLTSFTQRRDNKVSFARQGSSSQACFMRQVSAEPQEQQQLNTGKSENQGIPYTSTTCSIERYRKSKEGPLFSRPIVQDYTFSASEPPRFARPYSGDANMFCEDIKNAPKSNDSTEWSPRMDIGEQGYNYLLLVELPGVCTKDIRVEVNNESLVVKGKRSVDLEKVAKSSDSSISGYHKMGIFQGPYHVSWPLPSNVDKDNVSAEFVYVVCSARLKLSIELEQHKVVGYEYEELQETSSGHSQCQAAIAIECLAYWPLVLPQVN</sequence>
<reference evidence="5" key="1">
    <citation type="journal article" date="2016" name="Nat. Genet.">
        <title>A high-quality carrot genome assembly provides new insights into carotenoid accumulation and asterid genome evolution.</title>
        <authorList>
            <person name="Iorizzo M."/>
            <person name="Ellison S."/>
            <person name="Senalik D."/>
            <person name="Zeng P."/>
            <person name="Satapoomin P."/>
            <person name="Huang J."/>
            <person name="Bowman M."/>
            <person name="Iovene M."/>
            <person name="Sanseverino W."/>
            <person name="Cavagnaro P."/>
            <person name="Yildiz M."/>
            <person name="Macko-Podgorni A."/>
            <person name="Moranska E."/>
            <person name="Grzebelus E."/>
            <person name="Grzebelus D."/>
            <person name="Ashrafi H."/>
            <person name="Zheng Z."/>
            <person name="Cheng S."/>
            <person name="Spooner D."/>
            <person name="Van Deynze A."/>
            <person name="Simon P."/>
        </authorList>
    </citation>
    <scope>NUCLEOTIDE SEQUENCE [LARGE SCALE GENOMIC DNA]</scope>
    <source>
        <tissue evidence="5">Leaf</tissue>
    </source>
</reference>
<evidence type="ECO:0000256" key="1">
    <source>
        <dbReference type="PROSITE-ProRule" id="PRU00285"/>
    </source>
</evidence>
<dbReference type="Gramene" id="KZM99350">
    <property type="protein sequence ID" value="KZM99350"/>
    <property type="gene ID" value="DCAR_013288"/>
</dbReference>
<feature type="compositionally biased region" description="Polar residues" evidence="3">
    <location>
        <begin position="72"/>
        <end position="92"/>
    </location>
</feature>
<dbReference type="PROSITE" id="PS01031">
    <property type="entry name" value="SHSP"/>
    <property type="match status" value="1"/>
</dbReference>
<comment type="similarity">
    <text evidence="1 2">Belongs to the small heat shock protein (HSP20) family.</text>
</comment>
<dbReference type="EMBL" id="LNRQ01000004">
    <property type="protein sequence ID" value="KZM99350.1"/>
    <property type="molecule type" value="Genomic_DNA"/>
</dbReference>
<accession>A0A162ADR7</accession>
<evidence type="ECO:0000256" key="3">
    <source>
        <dbReference type="SAM" id="MobiDB-lite"/>
    </source>
</evidence>
<evidence type="ECO:0000313" key="5">
    <source>
        <dbReference type="EMBL" id="KZM99350.1"/>
    </source>
</evidence>
<proteinExistence type="inferred from homology"/>
<feature type="domain" description="SHSP" evidence="4">
    <location>
        <begin position="151"/>
        <end position="271"/>
    </location>
</feature>
<dbReference type="OMA" id="THLLPMN"/>
<dbReference type="Gene3D" id="2.60.40.790">
    <property type="match status" value="1"/>
</dbReference>
<dbReference type="AlphaFoldDB" id="A0A162ADR7"/>
<dbReference type="Pfam" id="PF00011">
    <property type="entry name" value="HSP20"/>
    <property type="match status" value="1"/>
</dbReference>
<comment type="caution">
    <text evidence="5">The sequence shown here is derived from an EMBL/GenBank/DDBJ whole genome shotgun (WGS) entry which is preliminary data.</text>
</comment>
<feature type="region of interest" description="Disordered" evidence="3">
    <location>
        <begin position="69"/>
        <end position="92"/>
    </location>
</feature>
<dbReference type="CDD" id="cd06464">
    <property type="entry name" value="ACD_sHsps-like"/>
    <property type="match status" value="1"/>
</dbReference>
<evidence type="ECO:0000256" key="2">
    <source>
        <dbReference type="RuleBase" id="RU003616"/>
    </source>
</evidence>
<protein>
    <recommendedName>
        <fullName evidence="4">SHSP domain-containing protein</fullName>
    </recommendedName>
</protein>
<gene>
    <name evidence="5" type="ORF">DCAR_013288</name>
</gene>
<evidence type="ECO:0000259" key="4">
    <source>
        <dbReference type="PROSITE" id="PS01031"/>
    </source>
</evidence>
<dbReference type="InterPro" id="IPR002068">
    <property type="entry name" value="A-crystallin/Hsp20_dom"/>
</dbReference>
<organism evidence="5">
    <name type="scientific">Daucus carota subsp. sativus</name>
    <name type="common">Carrot</name>
    <dbReference type="NCBI Taxonomy" id="79200"/>
    <lineage>
        <taxon>Eukaryota</taxon>
        <taxon>Viridiplantae</taxon>
        <taxon>Streptophyta</taxon>
        <taxon>Embryophyta</taxon>
        <taxon>Tracheophyta</taxon>
        <taxon>Spermatophyta</taxon>
        <taxon>Magnoliopsida</taxon>
        <taxon>eudicotyledons</taxon>
        <taxon>Gunneridae</taxon>
        <taxon>Pentapetalae</taxon>
        <taxon>asterids</taxon>
        <taxon>campanulids</taxon>
        <taxon>Apiales</taxon>
        <taxon>Apiaceae</taxon>
        <taxon>Apioideae</taxon>
        <taxon>Scandiceae</taxon>
        <taxon>Daucinae</taxon>
        <taxon>Daucus</taxon>
        <taxon>Daucus sect. Daucus</taxon>
    </lineage>
</organism>